<protein>
    <submittedName>
        <fullName evidence="2">Uncharacterized protein</fullName>
    </submittedName>
</protein>
<dbReference type="EMBL" id="JAKKPZ010000020">
    <property type="protein sequence ID" value="KAI1711953.1"/>
    <property type="molecule type" value="Genomic_DNA"/>
</dbReference>
<name>A0AAD4MZS1_9BILA</name>
<evidence type="ECO:0000313" key="2">
    <source>
        <dbReference type="EMBL" id="KAI1711953.1"/>
    </source>
</evidence>
<feature type="region of interest" description="Disordered" evidence="1">
    <location>
        <begin position="49"/>
        <end position="92"/>
    </location>
</feature>
<reference evidence="2" key="1">
    <citation type="submission" date="2022-01" db="EMBL/GenBank/DDBJ databases">
        <title>Genome Sequence Resource for Two Populations of Ditylenchus destructor, the Migratory Endoparasitic Phytonematode.</title>
        <authorList>
            <person name="Zhang H."/>
            <person name="Lin R."/>
            <person name="Xie B."/>
        </authorList>
    </citation>
    <scope>NUCLEOTIDE SEQUENCE</scope>
    <source>
        <strain evidence="2">BazhouSP</strain>
    </source>
</reference>
<accession>A0AAD4MZS1</accession>
<keyword evidence="3" id="KW-1185">Reference proteome</keyword>
<evidence type="ECO:0000256" key="1">
    <source>
        <dbReference type="SAM" id="MobiDB-lite"/>
    </source>
</evidence>
<dbReference type="Proteomes" id="UP001201812">
    <property type="component" value="Unassembled WGS sequence"/>
</dbReference>
<proteinExistence type="predicted"/>
<evidence type="ECO:0000313" key="3">
    <source>
        <dbReference type="Proteomes" id="UP001201812"/>
    </source>
</evidence>
<feature type="compositionally biased region" description="Polar residues" evidence="1">
    <location>
        <begin position="58"/>
        <end position="71"/>
    </location>
</feature>
<organism evidence="2 3">
    <name type="scientific">Ditylenchus destructor</name>
    <dbReference type="NCBI Taxonomy" id="166010"/>
    <lineage>
        <taxon>Eukaryota</taxon>
        <taxon>Metazoa</taxon>
        <taxon>Ecdysozoa</taxon>
        <taxon>Nematoda</taxon>
        <taxon>Chromadorea</taxon>
        <taxon>Rhabditida</taxon>
        <taxon>Tylenchina</taxon>
        <taxon>Tylenchomorpha</taxon>
        <taxon>Sphaerularioidea</taxon>
        <taxon>Anguinidae</taxon>
        <taxon>Anguininae</taxon>
        <taxon>Ditylenchus</taxon>
    </lineage>
</organism>
<dbReference type="AlphaFoldDB" id="A0AAD4MZS1"/>
<feature type="compositionally biased region" description="Low complexity" evidence="1">
    <location>
        <begin position="81"/>
        <end position="92"/>
    </location>
</feature>
<comment type="caution">
    <text evidence="2">The sequence shown here is derived from an EMBL/GenBank/DDBJ whole genome shotgun (WGS) entry which is preliminary data.</text>
</comment>
<sequence>MRDTARDLDLCPIPFTGHHIGIRPDSHLQSNFTFNDQSAAVAEWIRRRSSKRRGRLSQPPQEAQDIMTTVQAAAPPPPSTTAPAPTAGAGARRSAWRQYRAWTILATHHTQPTIPECKRESPATISCCFPAARIRCCLSNEGNECAQLGNSRK</sequence>
<gene>
    <name evidence="2" type="ORF">DdX_09914</name>
</gene>